<dbReference type="AlphaFoldDB" id="A0A8D0D3N3"/>
<sequence>MTQQSDPPEKLAEEKLLRVRRPFVERVSDPVLNQILDKLLEHGVITDEEMQSARTRGRADKARDVMDTVRRKGRAASSVLISTLCEVDPVLSREVTSFNVVLCPILNKAVFNLKSDSS</sequence>
<proteinExistence type="predicted"/>
<dbReference type="Gene3D" id="1.10.533.10">
    <property type="entry name" value="Death Domain, Fas"/>
    <property type="match status" value="1"/>
</dbReference>
<dbReference type="InterPro" id="IPR001315">
    <property type="entry name" value="CARD"/>
</dbReference>
<evidence type="ECO:0000313" key="3">
    <source>
        <dbReference type="Proteomes" id="UP000694568"/>
    </source>
</evidence>
<dbReference type="PROSITE" id="PS50209">
    <property type="entry name" value="CARD"/>
    <property type="match status" value="1"/>
</dbReference>
<accession>A0A8D0D3N3</accession>
<keyword evidence="3" id="KW-1185">Reference proteome</keyword>
<feature type="domain" description="CARD" evidence="1">
    <location>
        <begin position="8"/>
        <end position="99"/>
    </location>
</feature>
<reference evidence="2" key="1">
    <citation type="submission" date="2025-08" db="UniProtKB">
        <authorList>
            <consortium name="Ensembl"/>
        </authorList>
    </citation>
    <scope>IDENTIFICATION</scope>
</reference>
<dbReference type="GeneTree" id="ENSGT01000000214731"/>
<dbReference type="GO" id="GO:0042981">
    <property type="term" value="P:regulation of apoptotic process"/>
    <property type="evidence" value="ECO:0007669"/>
    <property type="project" value="InterPro"/>
</dbReference>
<dbReference type="Pfam" id="PF00619">
    <property type="entry name" value="CARD"/>
    <property type="match status" value="1"/>
</dbReference>
<dbReference type="SUPFAM" id="SSF47986">
    <property type="entry name" value="DEATH domain"/>
    <property type="match status" value="1"/>
</dbReference>
<name>A0A8D0D3N3_SANLU</name>
<dbReference type="InterPro" id="IPR011029">
    <property type="entry name" value="DEATH-like_dom_sf"/>
</dbReference>
<dbReference type="SMART" id="SM00114">
    <property type="entry name" value="CARD"/>
    <property type="match status" value="1"/>
</dbReference>
<protein>
    <recommendedName>
        <fullName evidence="1">CARD domain-containing protein</fullName>
    </recommendedName>
</protein>
<evidence type="ECO:0000313" key="2">
    <source>
        <dbReference type="Ensembl" id="ENSSLUP00000031041.1"/>
    </source>
</evidence>
<organism evidence="2 3">
    <name type="scientific">Sander lucioperca</name>
    <name type="common">Pike-perch</name>
    <name type="synonym">Perca lucioperca</name>
    <dbReference type="NCBI Taxonomy" id="283035"/>
    <lineage>
        <taxon>Eukaryota</taxon>
        <taxon>Metazoa</taxon>
        <taxon>Chordata</taxon>
        <taxon>Craniata</taxon>
        <taxon>Vertebrata</taxon>
        <taxon>Euteleostomi</taxon>
        <taxon>Actinopterygii</taxon>
        <taxon>Neopterygii</taxon>
        <taxon>Teleostei</taxon>
        <taxon>Neoteleostei</taxon>
        <taxon>Acanthomorphata</taxon>
        <taxon>Eupercaria</taxon>
        <taxon>Perciformes</taxon>
        <taxon>Percoidei</taxon>
        <taxon>Percidae</taxon>
        <taxon>Luciopercinae</taxon>
        <taxon>Sander</taxon>
    </lineage>
</organism>
<evidence type="ECO:0000259" key="1">
    <source>
        <dbReference type="PROSITE" id="PS50209"/>
    </source>
</evidence>
<dbReference type="Proteomes" id="UP000694568">
    <property type="component" value="Unplaced"/>
</dbReference>
<dbReference type="Ensembl" id="ENSSLUT00000032034.1">
    <property type="protein sequence ID" value="ENSSLUP00000031041.1"/>
    <property type="gene ID" value="ENSSLUG00000013880.1"/>
</dbReference>
<reference evidence="2" key="2">
    <citation type="submission" date="2025-09" db="UniProtKB">
        <authorList>
            <consortium name="Ensembl"/>
        </authorList>
    </citation>
    <scope>IDENTIFICATION</scope>
</reference>